<dbReference type="Pfam" id="PF01497">
    <property type="entry name" value="Peripla_BP_2"/>
    <property type="match status" value="1"/>
</dbReference>
<dbReference type="PROSITE" id="PS50983">
    <property type="entry name" value="FE_B12_PBP"/>
    <property type="match status" value="1"/>
</dbReference>
<dbReference type="AlphaFoldDB" id="A0A0D6JGB6"/>
<dbReference type="PANTHER" id="PTHR30535:SF4">
    <property type="entry name" value="HEMIN-BINDING PERIPLASMIC PROTEIN HMUT"/>
    <property type="match status" value="1"/>
</dbReference>
<gene>
    <name evidence="2" type="ORF">YBN1229_v1_2123</name>
</gene>
<evidence type="ECO:0000259" key="1">
    <source>
        <dbReference type="PROSITE" id="PS50983"/>
    </source>
</evidence>
<dbReference type="InterPro" id="IPR050902">
    <property type="entry name" value="ABC_Transporter_SBP"/>
</dbReference>
<reference evidence="3" key="1">
    <citation type="submission" date="2015-02" db="EMBL/GenBank/DDBJ databases">
        <authorList>
            <person name="Chooi Y.-H."/>
        </authorList>
    </citation>
    <scope>NUCLEOTIDE SEQUENCE [LARGE SCALE GENOMIC DNA]</scope>
    <source>
        <strain evidence="3">strain Y</strain>
    </source>
</reference>
<evidence type="ECO:0000313" key="3">
    <source>
        <dbReference type="Proteomes" id="UP000033187"/>
    </source>
</evidence>
<keyword evidence="3" id="KW-1185">Reference proteome</keyword>
<dbReference type="KEGG" id="fiy:BN1229_v1_2123"/>
<dbReference type="EMBL" id="LN829119">
    <property type="protein sequence ID" value="CPR19350.1"/>
    <property type="molecule type" value="Genomic_DNA"/>
</dbReference>
<dbReference type="SUPFAM" id="SSF53807">
    <property type="entry name" value="Helical backbone' metal receptor"/>
    <property type="match status" value="1"/>
</dbReference>
<name>A0A0D6JGB6_9HYPH</name>
<dbReference type="KEGG" id="fil:BN1229_v1_2123"/>
<dbReference type="OrthoDB" id="9797736at2"/>
<sequence length="317" mass="32850">MTARTTLNGRYSRAIVATVSAFLLAAPMLGGQIHAAADAKDAKSSLDTSQIVSIGGDVTEILYALGRGDKIVAVDTTSQFPPSVLQEKKKVGYMRALSSEGVLALNPSTIIASASAGPAEVVQALKSSSVPYVEISDENSTDGINQKITSIAAAVSAESEGKALVARINEDFASLAKDREKVDKPMRVLFILSAQNGRALVGGSGTSADAIIKLAGGENAAASVTGFKPLVDEAIIELAPDVILMMLRGDGHDAHKDILDLKGVRATPAGKANRVIVMDGSYLLGFGLRTPAAARDLMTKLYDKAEGGTGSPRVQAN</sequence>
<proteinExistence type="predicted"/>
<dbReference type="InterPro" id="IPR002491">
    <property type="entry name" value="ABC_transptr_periplasmic_BD"/>
</dbReference>
<accession>A0A0D6JGB6</accession>
<evidence type="ECO:0000313" key="2">
    <source>
        <dbReference type="EMBL" id="CPR19350.1"/>
    </source>
</evidence>
<dbReference type="Gene3D" id="3.40.50.1980">
    <property type="entry name" value="Nitrogenase molybdenum iron protein domain"/>
    <property type="match status" value="2"/>
</dbReference>
<dbReference type="PANTHER" id="PTHR30535">
    <property type="entry name" value="VITAMIN B12-BINDING PROTEIN"/>
    <property type="match status" value="1"/>
</dbReference>
<dbReference type="RefSeq" id="WP_046478163.1">
    <property type="nucleotide sequence ID" value="NZ_LN829118.1"/>
</dbReference>
<feature type="domain" description="Fe/B12 periplasmic-binding" evidence="1">
    <location>
        <begin position="50"/>
        <end position="305"/>
    </location>
</feature>
<organism evidence="2 3">
    <name type="scientific">Candidatus Filomicrobium marinum</name>
    <dbReference type="NCBI Taxonomy" id="1608628"/>
    <lineage>
        <taxon>Bacteria</taxon>
        <taxon>Pseudomonadati</taxon>
        <taxon>Pseudomonadota</taxon>
        <taxon>Alphaproteobacteria</taxon>
        <taxon>Hyphomicrobiales</taxon>
        <taxon>Hyphomicrobiaceae</taxon>
        <taxon>Filomicrobium</taxon>
    </lineage>
</organism>
<protein>
    <submittedName>
        <fullName evidence="2">Periplasmic binding protein</fullName>
    </submittedName>
</protein>
<dbReference type="Proteomes" id="UP000033187">
    <property type="component" value="Chromosome 1"/>
</dbReference>